<proteinExistence type="predicted"/>
<sequence>MKEIRITSRFKKDVKRIQHMPEKVDRLDKVVKQLRQSGTLLPEYRPHRLTGNYRGCMECHVESDSLLIWIDETESIIKLLRYGSHAELF</sequence>
<dbReference type="NCBIfam" id="TIGR02385">
    <property type="entry name" value="RelE_StbE"/>
    <property type="match status" value="1"/>
</dbReference>
<dbReference type="GO" id="GO:0006402">
    <property type="term" value="P:mRNA catabolic process"/>
    <property type="evidence" value="ECO:0007669"/>
    <property type="project" value="TreeGrafter"/>
</dbReference>
<protein>
    <submittedName>
        <fullName evidence="3">Toxin RelE</fullName>
    </submittedName>
</protein>
<evidence type="ECO:0000256" key="2">
    <source>
        <dbReference type="PIRSR" id="PIRSR006156-1"/>
    </source>
</evidence>
<dbReference type="EMBL" id="AYYE01000645">
    <property type="protein sequence ID" value="ETK10076.1"/>
    <property type="molecule type" value="Genomic_DNA"/>
</dbReference>
<organism evidence="3 4">
    <name type="scientific">Tannerella sp. oral taxon BU063 isolate Cell 1/3</name>
    <dbReference type="NCBI Taxonomy" id="1411022"/>
    <lineage>
        <taxon>Bacteria</taxon>
        <taxon>Pseudomonadati</taxon>
        <taxon>Bacteroidota</taxon>
        <taxon>Bacteroidia</taxon>
        <taxon>Bacteroidales</taxon>
        <taxon>Tannerellaceae</taxon>
        <taxon>Tannerella</taxon>
    </lineage>
</organism>
<feature type="active site" description="Proton donor" evidence="2">
    <location>
        <position position="85"/>
    </location>
</feature>
<evidence type="ECO:0000313" key="4">
    <source>
        <dbReference type="Proteomes" id="UP000034982"/>
    </source>
</evidence>
<comment type="caution">
    <text evidence="3">The sequence shown here is derived from an EMBL/GenBank/DDBJ whole genome shotgun (WGS) entry which is preliminary data.</text>
</comment>
<evidence type="ECO:0000313" key="3">
    <source>
        <dbReference type="EMBL" id="ETK10076.1"/>
    </source>
</evidence>
<dbReference type="Proteomes" id="UP000034982">
    <property type="component" value="Unassembled WGS sequence"/>
</dbReference>
<dbReference type="InterPro" id="IPR035093">
    <property type="entry name" value="RelE/ParE_toxin_dom_sf"/>
</dbReference>
<dbReference type="SUPFAM" id="SSF143011">
    <property type="entry name" value="RelE-like"/>
    <property type="match status" value="1"/>
</dbReference>
<reference evidence="3 4" key="1">
    <citation type="submission" date="2013-11" db="EMBL/GenBank/DDBJ databases">
        <title>Single cell genomics of uncultured Tannerella BU063 (oral taxon 286).</title>
        <authorList>
            <person name="Beall C.J."/>
            <person name="Campbell A.G."/>
            <person name="Griffen A.L."/>
            <person name="Podar M."/>
            <person name="Leys E.J."/>
        </authorList>
    </citation>
    <scope>NUCLEOTIDE SEQUENCE [LARGE SCALE GENOMIC DNA]</scope>
    <source>
        <strain evidence="3">Cell 1/3</strain>
    </source>
</reference>
<dbReference type="Pfam" id="PF15738">
    <property type="entry name" value="YafQ_toxin"/>
    <property type="match status" value="1"/>
</dbReference>
<keyword evidence="1" id="KW-1277">Toxin-antitoxin system</keyword>
<dbReference type="PANTHER" id="PTHR40588:SF1">
    <property type="entry name" value="MRNA INTERFERASE TOXIN YAFQ"/>
    <property type="match status" value="1"/>
</dbReference>
<dbReference type="PANTHER" id="PTHR40588">
    <property type="entry name" value="MRNA INTERFERASE TOXIN YAFQ"/>
    <property type="match status" value="1"/>
</dbReference>
<evidence type="ECO:0000256" key="1">
    <source>
        <dbReference type="ARBA" id="ARBA00022649"/>
    </source>
</evidence>
<dbReference type="Gene3D" id="3.30.2310.20">
    <property type="entry name" value="RelE-like"/>
    <property type="match status" value="1"/>
</dbReference>
<dbReference type="AlphaFoldDB" id="W2CUA8"/>
<dbReference type="InterPro" id="IPR004386">
    <property type="entry name" value="Toxin_YafQ-like"/>
</dbReference>
<dbReference type="PIRSF" id="PIRSF006156">
    <property type="entry name" value="YafQ"/>
    <property type="match status" value="1"/>
</dbReference>
<dbReference type="InterPro" id="IPR007712">
    <property type="entry name" value="RelE/ParE_toxin"/>
</dbReference>
<dbReference type="GO" id="GO:0006415">
    <property type="term" value="P:translational termination"/>
    <property type="evidence" value="ECO:0007669"/>
    <property type="project" value="TreeGrafter"/>
</dbReference>
<name>W2CUA8_9BACT</name>
<gene>
    <name evidence="3" type="ORF">T230_03395</name>
</gene>
<dbReference type="GO" id="GO:0004521">
    <property type="term" value="F:RNA endonuclease activity"/>
    <property type="evidence" value="ECO:0007669"/>
    <property type="project" value="TreeGrafter"/>
</dbReference>
<accession>W2CUA8</accession>